<reference evidence="4 5" key="1">
    <citation type="submission" date="2019-07" db="EMBL/GenBank/DDBJ databases">
        <title>Genomes of Cafeteria roenbergensis.</title>
        <authorList>
            <person name="Fischer M.G."/>
            <person name="Hackl T."/>
            <person name="Roman M."/>
        </authorList>
    </citation>
    <scope>NUCLEOTIDE SEQUENCE [LARGE SCALE GENOMIC DNA]</scope>
    <source>
        <strain evidence="1 5">BVI</strain>
        <strain evidence="3 4">E4-10P</strain>
        <strain evidence="2 6">RCC970-E3</strain>
    </source>
</reference>
<sequence length="179" mass="18289">MAAFELEAAEGWGAADIVRETGLPALAASPLLPAPSSGASDAPPALLPRTVRVWAAGSGADICLCWGEPSEASVPAPSPAACLPLRFVARIGLIEEGRLDDALLGEAALSQGLKASVGALADKSPFGLLAELDLGGRCGARLAVELWTATDRDRQRLSRAIVRLRAAARKADRADGGSA</sequence>
<protein>
    <submittedName>
        <fullName evidence="2">Uncharacterized protein</fullName>
    </submittedName>
</protein>
<dbReference type="Proteomes" id="UP000324907">
    <property type="component" value="Unassembled WGS sequence"/>
</dbReference>
<dbReference type="Proteomes" id="UP000323011">
    <property type="component" value="Unassembled WGS sequence"/>
</dbReference>
<evidence type="ECO:0000313" key="4">
    <source>
        <dbReference type="Proteomes" id="UP000322899"/>
    </source>
</evidence>
<dbReference type="EMBL" id="VLTO01000006">
    <property type="protein sequence ID" value="KAA0176882.1"/>
    <property type="molecule type" value="Genomic_DNA"/>
</dbReference>
<name>A0A5A8E2J8_CAFRO</name>
<evidence type="ECO:0000313" key="5">
    <source>
        <dbReference type="Proteomes" id="UP000323011"/>
    </source>
</evidence>
<gene>
    <name evidence="3" type="ORF">FNF27_01704</name>
    <name evidence="2" type="ORF">FNF28_00622</name>
    <name evidence="1" type="ORF">FNF29_03890</name>
</gene>
<evidence type="ECO:0000313" key="1">
    <source>
        <dbReference type="EMBL" id="KAA0152324.1"/>
    </source>
</evidence>
<dbReference type="AlphaFoldDB" id="A0A5A8E2J8"/>
<dbReference type="EMBL" id="VLTN01000021">
    <property type="protein sequence ID" value="KAA0152324.1"/>
    <property type="molecule type" value="Genomic_DNA"/>
</dbReference>
<evidence type="ECO:0000313" key="3">
    <source>
        <dbReference type="EMBL" id="KAA0176882.1"/>
    </source>
</evidence>
<comment type="caution">
    <text evidence="2">The sequence shown here is derived from an EMBL/GenBank/DDBJ whole genome shotgun (WGS) entry which is preliminary data.</text>
</comment>
<keyword evidence="5" id="KW-1185">Reference proteome</keyword>
<dbReference type="Proteomes" id="UP000322899">
    <property type="component" value="Unassembled WGS sequence"/>
</dbReference>
<evidence type="ECO:0000313" key="2">
    <source>
        <dbReference type="EMBL" id="KAA0171689.1"/>
    </source>
</evidence>
<evidence type="ECO:0000313" key="6">
    <source>
        <dbReference type="Proteomes" id="UP000324907"/>
    </source>
</evidence>
<dbReference type="EMBL" id="VLTL01000005">
    <property type="protein sequence ID" value="KAA0171689.1"/>
    <property type="molecule type" value="Genomic_DNA"/>
</dbReference>
<accession>A0A5A8E2J8</accession>
<proteinExistence type="predicted"/>
<organism evidence="2 6">
    <name type="scientific">Cafeteria roenbergensis</name>
    <name type="common">Marine flagellate</name>
    <dbReference type="NCBI Taxonomy" id="33653"/>
    <lineage>
        <taxon>Eukaryota</taxon>
        <taxon>Sar</taxon>
        <taxon>Stramenopiles</taxon>
        <taxon>Bigyra</taxon>
        <taxon>Opalozoa</taxon>
        <taxon>Bicosoecida</taxon>
        <taxon>Cafeteriaceae</taxon>
        <taxon>Cafeteria</taxon>
    </lineage>
</organism>